<feature type="compositionally biased region" description="Polar residues" evidence="1">
    <location>
        <begin position="101"/>
        <end position="111"/>
    </location>
</feature>
<feature type="compositionally biased region" description="Polar residues" evidence="1">
    <location>
        <begin position="273"/>
        <end position="282"/>
    </location>
</feature>
<evidence type="ECO:0000313" key="2">
    <source>
        <dbReference type="EMBL" id="GIQ86961.1"/>
    </source>
</evidence>
<feature type="region of interest" description="Disordered" evidence="1">
    <location>
        <begin position="232"/>
        <end position="346"/>
    </location>
</feature>
<sequence length="471" mass="48965">MGDWGNDPSSVVLSDADAETEAETEGERMEHETVVSDTPSDIASDTEGEGEGEGEGDGESADGCEEGSPVSTGPFNPFAKPSSAAAPVSSGRGSALGGTKGTSLIPSSFSRSMAGGDRGVSPLIPPSAVGATTPHSVLSQEGSASAFPPMVTPTVSSYGIQDGMPVSFSQDTCTPAQDSQSMVSPVGASKPPLSKPLSMADRMAAQRLSNMSPALPSLDFDLSVLSIIKTDHKRETTKRSGRRPAEGVYDPLSGHSQSQGEGGAPSMFGPLSSRPSILSQSAGEGEREGEGEGMPVIDPMSMLGIGRRGSSRRERGSRPGSRMGEAVTKGSSQEGRETPVNKSQRRPRLHCKDIPLDLCLTESVEYSTTVSMEGMGALKALSEIPSIAQYALRRVSPAVYADTITGGIRVGTDARTKDGFVAIDRLASALVYYRYPEEPVSVAGLISERGGGVGVGGESLFRRAWGHYSMP</sequence>
<comment type="caution">
    <text evidence="2">The sequence shown here is derived from an EMBL/GenBank/DDBJ whole genome shotgun (WGS) entry which is preliminary data.</text>
</comment>
<evidence type="ECO:0000256" key="1">
    <source>
        <dbReference type="SAM" id="MobiDB-lite"/>
    </source>
</evidence>
<gene>
    <name evidence="2" type="ORF">KIPB_008908</name>
    <name evidence="3" type="ORF">KIPB_010807</name>
</gene>
<evidence type="ECO:0000313" key="4">
    <source>
        <dbReference type="Proteomes" id="UP000265618"/>
    </source>
</evidence>
<feature type="compositionally biased region" description="Low complexity" evidence="1">
    <location>
        <begin position="79"/>
        <end position="93"/>
    </location>
</feature>
<accession>A0A9K3D2R2</accession>
<dbReference type="Proteomes" id="UP000265618">
    <property type="component" value="Unassembled WGS sequence"/>
</dbReference>
<proteinExistence type="predicted"/>
<dbReference type="AlphaFoldDB" id="A0A9K3D2R2"/>
<reference evidence="2" key="1">
    <citation type="submission" date="2016-10" db="EMBL/GenBank/DDBJ databases">
        <authorList>
            <person name="Tanifuji G."/>
            <person name="Kume K."/>
            <person name="Nakayama T."/>
            <person name="Takabayashi S."/>
            <person name="Hashimoto T."/>
        </authorList>
    </citation>
    <scope>NUCLEOTIDE SEQUENCE</scope>
    <source>
        <strain evidence="2">NY0173</strain>
    </source>
</reference>
<feature type="region of interest" description="Disordered" evidence="1">
    <location>
        <begin position="170"/>
        <end position="192"/>
    </location>
</feature>
<evidence type="ECO:0000313" key="3">
    <source>
        <dbReference type="EMBL" id="GIQ88536.1"/>
    </source>
</evidence>
<reference evidence="2 4" key="2">
    <citation type="journal article" date="2018" name="PLoS ONE">
        <title>The draft genome of Kipferlia bialata reveals reductive genome evolution in fornicate parasites.</title>
        <authorList>
            <person name="Tanifuji G."/>
            <person name="Takabayashi S."/>
            <person name="Kume K."/>
            <person name="Takagi M."/>
            <person name="Nakayama T."/>
            <person name="Kamikawa R."/>
            <person name="Inagaki Y."/>
            <person name="Hashimoto T."/>
        </authorList>
    </citation>
    <scope>NUCLEOTIDE SEQUENCE [LARGE SCALE GENOMIC DNA]</scope>
    <source>
        <strain evidence="2">NY0173</strain>
    </source>
</reference>
<feature type="region of interest" description="Disordered" evidence="1">
    <location>
        <begin position="1"/>
        <end position="125"/>
    </location>
</feature>
<keyword evidence="4" id="KW-1185">Reference proteome</keyword>
<feature type="compositionally biased region" description="Basic and acidic residues" evidence="1">
    <location>
        <begin position="25"/>
        <end position="34"/>
    </location>
</feature>
<dbReference type="EMBL" id="BDIP01002881">
    <property type="protein sequence ID" value="GIQ86961.1"/>
    <property type="molecule type" value="Genomic_DNA"/>
</dbReference>
<feature type="non-terminal residue" evidence="2">
    <location>
        <position position="471"/>
    </location>
</feature>
<organism evidence="2 4">
    <name type="scientific">Kipferlia bialata</name>
    <dbReference type="NCBI Taxonomy" id="797122"/>
    <lineage>
        <taxon>Eukaryota</taxon>
        <taxon>Metamonada</taxon>
        <taxon>Carpediemonas-like organisms</taxon>
        <taxon>Kipferlia</taxon>
    </lineage>
</organism>
<dbReference type="EMBL" id="BDIP01004154">
    <property type="protein sequence ID" value="GIQ88536.1"/>
    <property type="molecule type" value="Genomic_DNA"/>
</dbReference>
<name>A0A9K3D2R2_9EUKA</name>
<feature type="compositionally biased region" description="Acidic residues" evidence="1">
    <location>
        <begin position="44"/>
        <end position="65"/>
    </location>
</feature>
<protein>
    <submittedName>
        <fullName evidence="2">Uncharacterized protein</fullName>
    </submittedName>
</protein>
<feature type="compositionally biased region" description="Polar residues" evidence="1">
    <location>
        <begin position="170"/>
        <end position="183"/>
    </location>
</feature>